<feature type="region of interest" description="Disordered" evidence="4">
    <location>
        <begin position="758"/>
        <end position="814"/>
    </location>
</feature>
<evidence type="ECO:0000256" key="4">
    <source>
        <dbReference type="SAM" id="MobiDB-lite"/>
    </source>
</evidence>
<evidence type="ECO:0000313" key="7">
    <source>
        <dbReference type="Proteomes" id="UP001158576"/>
    </source>
</evidence>
<dbReference type="Proteomes" id="UP001158576">
    <property type="component" value="Chromosome PAR"/>
</dbReference>
<protein>
    <recommendedName>
        <fullName evidence="2">ribonuclease H</fullName>
        <ecNumber evidence="2">3.1.26.4</ecNumber>
    </recommendedName>
</protein>
<dbReference type="InterPro" id="IPR011010">
    <property type="entry name" value="DNA_brk_join_enz"/>
</dbReference>
<dbReference type="Gene3D" id="3.10.10.10">
    <property type="entry name" value="HIV Type 1 Reverse Transcriptase, subunit A, domain 1"/>
    <property type="match status" value="1"/>
</dbReference>
<proteinExistence type="inferred from homology"/>
<dbReference type="CDD" id="cd00397">
    <property type="entry name" value="DNA_BRE_C"/>
    <property type="match status" value="1"/>
</dbReference>
<evidence type="ECO:0000313" key="6">
    <source>
        <dbReference type="EMBL" id="CAG5086611.1"/>
    </source>
</evidence>
<dbReference type="EMBL" id="OU015568">
    <property type="protein sequence ID" value="CAG5086611.1"/>
    <property type="molecule type" value="Genomic_DNA"/>
</dbReference>
<dbReference type="Gene3D" id="1.10.443.10">
    <property type="entry name" value="Intergrase catalytic core"/>
    <property type="match status" value="1"/>
</dbReference>
<dbReference type="PANTHER" id="PTHR33050">
    <property type="entry name" value="REVERSE TRANSCRIPTASE DOMAIN-CONTAINING PROTEIN"/>
    <property type="match status" value="1"/>
</dbReference>
<feature type="compositionally biased region" description="Basic and acidic residues" evidence="4">
    <location>
        <begin position="759"/>
        <end position="770"/>
    </location>
</feature>
<organism evidence="6 7">
    <name type="scientific">Oikopleura dioica</name>
    <name type="common">Tunicate</name>
    <dbReference type="NCBI Taxonomy" id="34765"/>
    <lineage>
        <taxon>Eukaryota</taxon>
        <taxon>Metazoa</taxon>
        <taxon>Chordata</taxon>
        <taxon>Tunicata</taxon>
        <taxon>Appendicularia</taxon>
        <taxon>Copelata</taxon>
        <taxon>Oikopleuridae</taxon>
        <taxon>Oikopleura</taxon>
    </lineage>
</organism>
<gene>
    <name evidence="6" type="ORF">OKIOD_LOCUS2840</name>
</gene>
<feature type="region of interest" description="Disordered" evidence="4">
    <location>
        <begin position="1114"/>
        <end position="1159"/>
    </location>
</feature>
<dbReference type="InterPro" id="IPR052055">
    <property type="entry name" value="Hepadnavirus_pol/RT"/>
</dbReference>
<evidence type="ECO:0000256" key="3">
    <source>
        <dbReference type="ARBA" id="ARBA00023172"/>
    </source>
</evidence>
<dbReference type="InterPro" id="IPR043128">
    <property type="entry name" value="Rev_trsase/Diguanyl_cyclase"/>
</dbReference>
<dbReference type="SUPFAM" id="SSF56672">
    <property type="entry name" value="DNA/RNA polymerases"/>
    <property type="match status" value="1"/>
</dbReference>
<name>A0ABN7RZQ3_OIKDI</name>
<keyword evidence="7" id="KW-1185">Reference proteome</keyword>
<dbReference type="SUPFAM" id="SSF56349">
    <property type="entry name" value="DNA breaking-rejoining enzymes"/>
    <property type="match status" value="1"/>
</dbReference>
<evidence type="ECO:0000256" key="1">
    <source>
        <dbReference type="ARBA" id="ARBA00010879"/>
    </source>
</evidence>
<dbReference type="Gene3D" id="3.30.70.270">
    <property type="match status" value="1"/>
</dbReference>
<feature type="compositionally biased region" description="Polar residues" evidence="4">
    <location>
        <begin position="1141"/>
        <end position="1159"/>
    </location>
</feature>
<dbReference type="EC" id="3.1.26.4" evidence="2"/>
<dbReference type="Pfam" id="PF00078">
    <property type="entry name" value="RVT_1"/>
    <property type="match status" value="1"/>
</dbReference>
<evidence type="ECO:0000259" key="5">
    <source>
        <dbReference type="PROSITE" id="PS51898"/>
    </source>
</evidence>
<feature type="compositionally biased region" description="Basic and acidic residues" evidence="4">
    <location>
        <begin position="798"/>
        <end position="814"/>
    </location>
</feature>
<dbReference type="PANTHER" id="PTHR33050:SF7">
    <property type="entry name" value="RIBONUCLEASE H"/>
    <property type="match status" value="1"/>
</dbReference>
<reference evidence="6 7" key="1">
    <citation type="submission" date="2021-04" db="EMBL/GenBank/DDBJ databases">
        <authorList>
            <person name="Bliznina A."/>
        </authorList>
    </citation>
    <scope>NUCLEOTIDE SEQUENCE [LARGE SCALE GENOMIC DNA]</scope>
</reference>
<dbReference type="InterPro" id="IPR013762">
    <property type="entry name" value="Integrase-like_cat_sf"/>
</dbReference>
<evidence type="ECO:0000256" key="2">
    <source>
        <dbReference type="ARBA" id="ARBA00012180"/>
    </source>
</evidence>
<dbReference type="PROSITE" id="PS51898">
    <property type="entry name" value="TYR_RECOMBINASE"/>
    <property type="match status" value="1"/>
</dbReference>
<sequence length="1159" mass="131706">MGSISRLSEASTNCWLQSGFILVDKPGRETRVCLNGGILKPLQLYTFPCKLEAVGTAIQMLKKGDLLYKFDDKKGFHQLPLSEESRKMACFEWGGQRFRNNILAFGLPAAPGIYQLMNLCGVNFLRKNGIKITLYLDDRLLIVTPASDKERKQLLEGKQTSREVWATAATLVALGGYVNIEKSTFLPTQRIEFLGFILDTVKETVEIPPQRWNALISLMNEALEKQLVEMKLLERIRGTMASMAEVFPNMRLLIRQTTLLIKQADNKNQEKIQLTRQIKAEWNRWRKLEEKGLSRIWTQHSRQDTGIIIYTDASSHAGAIVIEQWALEEKFAWDEEAADKHICIKEALAILYAVEWYGPKLENKRVLFLCDNDSVVQGIIAGSKDLEMNDILVRIWEAAQKFSIDLKCDWVSTKKQLADAPSRIIDSREQRLTANGFAYLQSHLSEALDVDVAATNRAKAARMAERQNVLSMVKEHLASTQHDTKTRAARFAITQADYEAEKTAPETSGDIKRLQLEIDDIRGDLAMHDSITDELIAEMKTLAENRERSIAIKAAEPNARKRSAEDNQFYDKNNPKEIGEVLEKLSSKKMERYNAKSGMLKAIKIREAEIADLTFKRGETAATHKEVDPITGKISYYKTQVAAVDLNQHEGENIDDMGRLFRQFVTDPKKQRSFKGSELLELLRRYKEAMGPEHSAKPVVSAIIDTLIRMPDMPRRNALLRCASLMTASTQHDFDYMLSMNWTTPHHKKWMQAAMDGSEDWRHTGKDGSSRKGRRGGYNDYGTHKKQKTEQSSSQKSDSSEEQKGKSSRGRGRDMTWLEFEHLKEIWDVTEALSNPNEEEKDDESIIQNFLDRLLDKPKLKAYAYGKGVVIIQDVAAAKLKKPLTSKLKRQIKLWCERRARESAKESLQYPKQAEILDEPEAVKLWKGLMDTDKPKPREVAIAFFVTYVTGARMGEALSLRIEDRSIMKEAAKEFWRFHIRSSKTDPFCKRMETINIPMDIKHGVPLAQELRHLVRDKDSGLLFPLLEEKTSIAGDYLRRYSDKVGIGKKVSAHSGRVSFYIEGRRAGQTQTTLTHTMRWAPGSTMPDYYERCWLECAEDGAPAAIAEARAAKRRITNPASTPVPSDDEEAEVPAKKTRTDSSLGSSKNESADTIQHEN</sequence>
<comment type="similarity">
    <text evidence="1">Belongs to the beta type-B retroviral polymerase family. HERV class-II K(HML-2) pol subfamily.</text>
</comment>
<dbReference type="InterPro" id="IPR002104">
    <property type="entry name" value="Integrase_catalytic"/>
</dbReference>
<dbReference type="InterPro" id="IPR043502">
    <property type="entry name" value="DNA/RNA_pol_sf"/>
</dbReference>
<feature type="domain" description="Tyr recombinase" evidence="5">
    <location>
        <begin position="912"/>
        <end position="1106"/>
    </location>
</feature>
<dbReference type="CDD" id="cd09275">
    <property type="entry name" value="RNase_HI_RT_DIRS1"/>
    <property type="match status" value="1"/>
</dbReference>
<dbReference type="InterPro" id="IPR000477">
    <property type="entry name" value="RT_dom"/>
</dbReference>
<keyword evidence="3" id="KW-0233">DNA recombination</keyword>
<accession>A0ABN7RZQ3</accession>